<evidence type="ECO:0000256" key="2">
    <source>
        <dbReference type="ARBA" id="ARBA00023125"/>
    </source>
</evidence>
<name>A0ABW5BIN6_9PROT</name>
<sequence length="344" mass="39115">MKIHAKTTQNSKKINPPPLGESYARQWSTWFQNLGVMAAKINQTLPNQFMNASQELLKLSQNHGYQSVLQLSYQAAININFDPISFSLSSARTPRQLVLRWTSCLELQSHNRLIASGKKFSHPKYRAWYNYFIEQISSEEIVIRPFLSPLANMSCFGPAVLGGVACALFDLQAVEIWVHPPNSPSYKLNLQSTLVFNPLLARNFTPDSEILIKGTPLIHLREKNLAAMQDLTHLISDRELLSRITSLPKSQDGGHLPMPFAARHIGISTRSLSRRLTNLNTGYATLIRHIRFRDTCIALTFDEHTIDDIAWYQGYSDRHHLSREFKLLGGFTPSKYRDVLHSNT</sequence>
<dbReference type="InterPro" id="IPR009057">
    <property type="entry name" value="Homeodomain-like_sf"/>
</dbReference>
<dbReference type="Pfam" id="PF12833">
    <property type="entry name" value="HTH_18"/>
    <property type="match status" value="1"/>
</dbReference>
<protein>
    <submittedName>
        <fullName evidence="5">Helix-turn-helix domain-containing protein</fullName>
    </submittedName>
</protein>
<gene>
    <name evidence="5" type="ORF">ACFSKO_03920</name>
</gene>
<dbReference type="RefSeq" id="WP_380248620.1">
    <property type="nucleotide sequence ID" value="NZ_JBHUII010000001.1"/>
</dbReference>
<organism evidence="5 6">
    <name type="scientific">Kiloniella antarctica</name>
    <dbReference type="NCBI Taxonomy" id="1550907"/>
    <lineage>
        <taxon>Bacteria</taxon>
        <taxon>Pseudomonadati</taxon>
        <taxon>Pseudomonadota</taxon>
        <taxon>Alphaproteobacteria</taxon>
        <taxon>Rhodospirillales</taxon>
        <taxon>Kiloniellaceae</taxon>
        <taxon>Kiloniella</taxon>
    </lineage>
</organism>
<keyword evidence="3" id="KW-0804">Transcription</keyword>
<keyword evidence="6" id="KW-1185">Reference proteome</keyword>
<dbReference type="InterPro" id="IPR018060">
    <property type="entry name" value="HTH_AraC"/>
</dbReference>
<dbReference type="Gene3D" id="1.10.10.60">
    <property type="entry name" value="Homeodomain-like"/>
    <property type="match status" value="1"/>
</dbReference>
<accession>A0ABW5BIN6</accession>
<dbReference type="SMART" id="SM00342">
    <property type="entry name" value="HTH_ARAC"/>
    <property type="match status" value="1"/>
</dbReference>
<keyword evidence="1" id="KW-0805">Transcription regulation</keyword>
<dbReference type="PANTHER" id="PTHR43280">
    <property type="entry name" value="ARAC-FAMILY TRANSCRIPTIONAL REGULATOR"/>
    <property type="match status" value="1"/>
</dbReference>
<dbReference type="Proteomes" id="UP001597294">
    <property type="component" value="Unassembled WGS sequence"/>
</dbReference>
<dbReference type="PANTHER" id="PTHR43280:SF2">
    <property type="entry name" value="HTH-TYPE TRANSCRIPTIONAL REGULATOR EXSA"/>
    <property type="match status" value="1"/>
</dbReference>
<evidence type="ECO:0000256" key="1">
    <source>
        <dbReference type="ARBA" id="ARBA00023015"/>
    </source>
</evidence>
<evidence type="ECO:0000313" key="6">
    <source>
        <dbReference type="Proteomes" id="UP001597294"/>
    </source>
</evidence>
<dbReference type="PROSITE" id="PS01124">
    <property type="entry name" value="HTH_ARAC_FAMILY_2"/>
    <property type="match status" value="1"/>
</dbReference>
<evidence type="ECO:0000256" key="3">
    <source>
        <dbReference type="ARBA" id="ARBA00023163"/>
    </source>
</evidence>
<evidence type="ECO:0000313" key="5">
    <source>
        <dbReference type="EMBL" id="MFD2204738.1"/>
    </source>
</evidence>
<keyword evidence="2" id="KW-0238">DNA-binding</keyword>
<dbReference type="SUPFAM" id="SSF46689">
    <property type="entry name" value="Homeodomain-like"/>
    <property type="match status" value="1"/>
</dbReference>
<reference evidence="6" key="1">
    <citation type="journal article" date="2019" name="Int. J. Syst. Evol. Microbiol.">
        <title>The Global Catalogue of Microorganisms (GCM) 10K type strain sequencing project: providing services to taxonomists for standard genome sequencing and annotation.</title>
        <authorList>
            <consortium name="The Broad Institute Genomics Platform"/>
            <consortium name="The Broad Institute Genome Sequencing Center for Infectious Disease"/>
            <person name="Wu L."/>
            <person name="Ma J."/>
        </authorList>
    </citation>
    <scope>NUCLEOTIDE SEQUENCE [LARGE SCALE GENOMIC DNA]</scope>
    <source>
        <strain evidence="6">CGMCC 4.7192</strain>
    </source>
</reference>
<dbReference type="EMBL" id="JBHUII010000001">
    <property type="protein sequence ID" value="MFD2204738.1"/>
    <property type="molecule type" value="Genomic_DNA"/>
</dbReference>
<feature type="domain" description="HTH araC/xylS-type" evidence="4">
    <location>
        <begin position="238"/>
        <end position="339"/>
    </location>
</feature>
<comment type="caution">
    <text evidence="5">The sequence shown here is derived from an EMBL/GenBank/DDBJ whole genome shotgun (WGS) entry which is preliminary data.</text>
</comment>
<proteinExistence type="predicted"/>
<evidence type="ECO:0000259" key="4">
    <source>
        <dbReference type="PROSITE" id="PS01124"/>
    </source>
</evidence>